<evidence type="ECO:0000313" key="2">
    <source>
        <dbReference type="Proteomes" id="UP001070352"/>
    </source>
</evidence>
<gene>
    <name evidence="1" type="ORF">MOC45_21180</name>
</gene>
<comment type="caution">
    <text evidence="1">The sequence shown here is derived from an EMBL/GenBank/DDBJ whole genome shotgun (WGS) entry which is preliminary data.</text>
</comment>
<dbReference type="EMBL" id="JALANJ010000053">
    <property type="protein sequence ID" value="MCY8123057.1"/>
    <property type="molecule type" value="Genomic_DNA"/>
</dbReference>
<sequence length="121" mass="13504">MSSDGLNKTGSSYGTLKKNLVLDMLKKAGKEGVKNSELLEVALRFSGILHSLRKDGHIIELVEKGQGQISYVLVGFEEPGYHVSAYERLFDLVAEYDKVSTSQLLSILKQNNICFKRKAIR</sequence>
<protein>
    <submittedName>
        <fullName evidence="1">Uncharacterized protein</fullName>
    </submittedName>
</protein>
<name>A0A9Q4DWA8_BACSC</name>
<dbReference type="Proteomes" id="UP001070352">
    <property type="component" value="Unassembled WGS sequence"/>
</dbReference>
<evidence type="ECO:0000313" key="1">
    <source>
        <dbReference type="EMBL" id="MCY8123057.1"/>
    </source>
</evidence>
<reference evidence="1" key="1">
    <citation type="submission" date="2022-02" db="EMBL/GenBank/DDBJ databases">
        <title>Crop Bioprotection Bacillus Genome Sequencing.</title>
        <authorList>
            <person name="Dunlap C."/>
        </authorList>
    </citation>
    <scope>NUCLEOTIDE SEQUENCE</scope>
    <source>
        <strain evidence="1">M18B4</strain>
    </source>
</reference>
<dbReference type="AlphaFoldDB" id="A0A9Q4DWA8"/>
<proteinExistence type="predicted"/>
<organism evidence="1 2">
    <name type="scientific">Bacillus spizizenii</name>
    <name type="common">Bacillus subtilis subsp. spizizenii</name>
    <dbReference type="NCBI Taxonomy" id="96241"/>
    <lineage>
        <taxon>Bacteria</taxon>
        <taxon>Bacillati</taxon>
        <taxon>Bacillota</taxon>
        <taxon>Bacilli</taxon>
        <taxon>Bacillales</taxon>
        <taxon>Bacillaceae</taxon>
        <taxon>Bacillus</taxon>
    </lineage>
</organism>
<accession>A0A9Q4DWA8</accession>